<protein>
    <submittedName>
        <fullName evidence="5">Uncharacterized protein</fullName>
    </submittedName>
</protein>
<dbReference type="EMBL" id="MOOB01000005">
    <property type="protein sequence ID" value="OQE93584.1"/>
    <property type="molecule type" value="Genomic_DNA"/>
</dbReference>
<feature type="repeat" description="WD" evidence="3">
    <location>
        <begin position="496"/>
        <end position="535"/>
    </location>
</feature>
<dbReference type="OMA" id="ASMENHE"/>
<dbReference type="InterPro" id="IPR019775">
    <property type="entry name" value="WD40_repeat_CS"/>
</dbReference>
<keyword evidence="1 3" id="KW-0853">WD repeat</keyword>
<sequence>MAERGSRNIHPNAMTPDREIAGPANPNPINLTSDADTNALLVDIGFNDIKLDTGVIDSAANVDLVDPHSDIKVTRRVRFDTEVRYEPPKCLSSNTADSIKQHSDNGTDVFATDESSTESSIDDSVDSTSTNPIETESDNDSHAHVRNERVVGMTGDQYTTGSSSTSKESSKLDMDNGAMGFNSRDLIHWFAHADLGPRFKRRPRLSVGSVPFIPVDIVEYIQSIPETDATSVAAMPPDIVEDTQATPKPAAEGVASIPPDSTEDNKLNSGAEAGSVASTPRDAVNVTKSSSKSDTTKSGSVPSNTVNGWSFALAAGLYTRLAAIKLHETGWEWSSGTYLPQWFLAAPGQLQTVAHETKMIRKGVTIMGWLGCGLYLLYRRDSTDLLGEETTELTAYHEPSGSHRVLRMNLLAWNNVGFYAMASMENHEALATGHHSGYVAVWDLRRGYTQYSLRGIRDTVSCIVTEKNLIVAGSFDGNICVWDLINRTNSDASLTLKGHTGTVMCLKLHGKYLVSGGSDREARVWDLETGECNHVLGGHAKAVRFVCMNEQAIVTAGADDIHYTESEIHIWLKNSEEFAAGRCNFKRIGSELLNHLHLVGNYLIAAGNGGSVVEWDVTRGEKLLLNRQDTDGVVAMATSGKFVLVGKKSGVLYLLDRGAMHLFCLLDVASEIFQVGILDDSRVIAAYKHDGHAYLTIWHV</sequence>
<keyword evidence="6" id="KW-1185">Reference proteome</keyword>
<evidence type="ECO:0000256" key="3">
    <source>
        <dbReference type="PROSITE-ProRule" id="PRU00221"/>
    </source>
</evidence>
<dbReference type="PROSITE" id="PS50082">
    <property type="entry name" value="WD_REPEATS_2"/>
    <property type="match status" value="2"/>
</dbReference>
<dbReference type="STRING" id="60175.A0A1V6Z242"/>
<organism evidence="5 6">
    <name type="scientific">Penicillium nalgiovense</name>
    <dbReference type="NCBI Taxonomy" id="60175"/>
    <lineage>
        <taxon>Eukaryota</taxon>
        <taxon>Fungi</taxon>
        <taxon>Dikarya</taxon>
        <taxon>Ascomycota</taxon>
        <taxon>Pezizomycotina</taxon>
        <taxon>Eurotiomycetes</taxon>
        <taxon>Eurotiomycetidae</taxon>
        <taxon>Eurotiales</taxon>
        <taxon>Aspergillaceae</taxon>
        <taxon>Penicillium</taxon>
    </lineage>
</organism>
<dbReference type="PROSITE" id="PS50294">
    <property type="entry name" value="WD_REPEATS_REGION"/>
    <property type="match status" value="1"/>
</dbReference>
<evidence type="ECO:0000256" key="1">
    <source>
        <dbReference type="ARBA" id="ARBA00022574"/>
    </source>
</evidence>
<reference evidence="6" key="1">
    <citation type="journal article" date="2017" name="Nat. Microbiol.">
        <title>Global analysis of biosynthetic gene clusters reveals vast potential of secondary metabolite production in Penicillium species.</title>
        <authorList>
            <person name="Nielsen J.C."/>
            <person name="Grijseels S."/>
            <person name="Prigent S."/>
            <person name="Ji B."/>
            <person name="Dainat J."/>
            <person name="Nielsen K.F."/>
            <person name="Frisvad J.C."/>
            <person name="Workman M."/>
            <person name="Nielsen J."/>
        </authorList>
    </citation>
    <scope>NUCLEOTIDE SEQUENCE [LARGE SCALE GENOMIC DNA]</scope>
    <source>
        <strain evidence="6">IBT 13039</strain>
    </source>
</reference>
<comment type="caution">
    <text evidence="5">The sequence shown here is derived from an EMBL/GenBank/DDBJ whole genome shotgun (WGS) entry which is preliminary data.</text>
</comment>
<feature type="region of interest" description="Disordered" evidence="4">
    <location>
        <begin position="242"/>
        <end position="302"/>
    </location>
</feature>
<proteinExistence type="predicted"/>
<dbReference type="InterPro" id="IPR001680">
    <property type="entry name" value="WD40_rpt"/>
</dbReference>
<evidence type="ECO:0000313" key="6">
    <source>
        <dbReference type="Proteomes" id="UP000191691"/>
    </source>
</evidence>
<accession>A0A1V6Z242</accession>
<evidence type="ECO:0000313" key="5">
    <source>
        <dbReference type="EMBL" id="OQE93584.1"/>
    </source>
</evidence>
<gene>
    <name evidence="5" type="ORF">PENNAL_c0005G09668</name>
</gene>
<dbReference type="InterPro" id="IPR020472">
    <property type="entry name" value="WD40_PAC1"/>
</dbReference>
<dbReference type="SMART" id="SM00320">
    <property type="entry name" value="WD40"/>
    <property type="match status" value="4"/>
</dbReference>
<dbReference type="Proteomes" id="UP000191691">
    <property type="component" value="Unassembled WGS sequence"/>
</dbReference>
<dbReference type="SUPFAM" id="SSF50978">
    <property type="entry name" value="WD40 repeat-like"/>
    <property type="match status" value="1"/>
</dbReference>
<dbReference type="PANTHER" id="PTHR19848:SF8">
    <property type="entry name" value="F-BOX AND WD REPEAT DOMAIN CONTAINING 7"/>
    <property type="match status" value="1"/>
</dbReference>
<dbReference type="AlphaFoldDB" id="A0A1V6Z242"/>
<evidence type="ECO:0000256" key="4">
    <source>
        <dbReference type="SAM" id="MobiDB-lite"/>
    </source>
</evidence>
<name>A0A1V6Z242_PENNA</name>
<dbReference type="PANTHER" id="PTHR19848">
    <property type="entry name" value="WD40 REPEAT PROTEIN"/>
    <property type="match status" value="1"/>
</dbReference>
<dbReference type="PROSITE" id="PS00678">
    <property type="entry name" value="WD_REPEATS_1"/>
    <property type="match status" value="2"/>
</dbReference>
<feature type="region of interest" description="Disordered" evidence="4">
    <location>
        <begin position="1"/>
        <end position="31"/>
    </location>
</feature>
<dbReference type="PRINTS" id="PR00320">
    <property type="entry name" value="GPROTEINBRPT"/>
</dbReference>
<feature type="repeat" description="WD" evidence="3">
    <location>
        <begin position="453"/>
        <end position="484"/>
    </location>
</feature>
<keyword evidence="2" id="KW-0677">Repeat</keyword>
<evidence type="ECO:0000256" key="2">
    <source>
        <dbReference type="ARBA" id="ARBA00022737"/>
    </source>
</evidence>
<feature type="compositionally biased region" description="Low complexity" evidence="4">
    <location>
        <begin position="287"/>
        <end position="300"/>
    </location>
</feature>
<dbReference type="Pfam" id="PF00400">
    <property type="entry name" value="WD40"/>
    <property type="match status" value="2"/>
</dbReference>
<dbReference type="InterPro" id="IPR036322">
    <property type="entry name" value="WD40_repeat_dom_sf"/>
</dbReference>
<dbReference type="InterPro" id="IPR015943">
    <property type="entry name" value="WD40/YVTN_repeat-like_dom_sf"/>
</dbReference>
<dbReference type="Gene3D" id="2.130.10.10">
    <property type="entry name" value="YVTN repeat-like/Quinoprotein amine dehydrogenase"/>
    <property type="match status" value="1"/>
</dbReference>
<feature type="region of interest" description="Disordered" evidence="4">
    <location>
        <begin position="90"/>
        <end position="141"/>
    </location>
</feature>